<feature type="domain" description="DUF2726" evidence="3">
    <location>
        <begin position="50"/>
        <end position="161"/>
    </location>
</feature>
<keyword evidence="2" id="KW-0472">Membrane</keyword>
<keyword evidence="2" id="KW-0812">Transmembrane</keyword>
<dbReference type="RefSeq" id="WP_157090335.1">
    <property type="nucleotide sequence ID" value="NZ_JBHSMX010000018.1"/>
</dbReference>
<evidence type="ECO:0000313" key="4">
    <source>
        <dbReference type="EMBL" id="MFC5521613.1"/>
    </source>
</evidence>
<comment type="caution">
    <text evidence="4">The sequence shown here is derived from an EMBL/GenBank/DDBJ whole genome shotgun (WGS) entry which is preliminary data.</text>
</comment>
<dbReference type="Proteomes" id="UP001596084">
    <property type="component" value="Unassembled WGS sequence"/>
</dbReference>
<reference evidence="5" key="1">
    <citation type="journal article" date="2019" name="Int. J. Syst. Evol. Microbiol.">
        <title>The Global Catalogue of Microorganisms (GCM) 10K type strain sequencing project: providing services to taxonomists for standard genome sequencing and annotation.</title>
        <authorList>
            <consortium name="The Broad Institute Genomics Platform"/>
            <consortium name="The Broad Institute Genome Sequencing Center for Infectious Disease"/>
            <person name="Wu L."/>
            <person name="Ma J."/>
        </authorList>
    </citation>
    <scope>NUCLEOTIDE SEQUENCE [LARGE SCALE GENOMIC DNA]</scope>
    <source>
        <strain evidence="5">CGMCC 4.7277</strain>
    </source>
</reference>
<feature type="region of interest" description="Disordered" evidence="1">
    <location>
        <begin position="197"/>
        <end position="222"/>
    </location>
</feature>
<evidence type="ECO:0000313" key="5">
    <source>
        <dbReference type="Proteomes" id="UP001596084"/>
    </source>
</evidence>
<dbReference type="InterPro" id="IPR024402">
    <property type="entry name" value="DUF2726"/>
</dbReference>
<feature type="transmembrane region" description="Helical" evidence="2">
    <location>
        <begin position="6"/>
        <end position="28"/>
    </location>
</feature>
<feature type="compositionally biased region" description="Polar residues" evidence="1">
    <location>
        <begin position="201"/>
        <end position="213"/>
    </location>
</feature>
<evidence type="ECO:0000259" key="3">
    <source>
        <dbReference type="Pfam" id="PF10881"/>
    </source>
</evidence>
<dbReference type="Pfam" id="PF10881">
    <property type="entry name" value="DUF2726"/>
    <property type="match status" value="1"/>
</dbReference>
<protein>
    <submittedName>
        <fullName evidence="4">LapA family protein</fullName>
    </submittedName>
</protein>
<evidence type="ECO:0000256" key="2">
    <source>
        <dbReference type="SAM" id="Phobius"/>
    </source>
</evidence>
<name>A0ABW0QAB3_9BURK</name>
<proteinExistence type="predicted"/>
<accession>A0ABW0QAB3</accession>
<keyword evidence="2" id="KW-1133">Transmembrane helix</keyword>
<keyword evidence="5" id="KW-1185">Reference proteome</keyword>
<organism evidence="4 5">
    <name type="scientific">Polaromonas jejuensis</name>
    <dbReference type="NCBI Taxonomy" id="457502"/>
    <lineage>
        <taxon>Bacteria</taxon>
        <taxon>Pseudomonadati</taxon>
        <taxon>Pseudomonadota</taxon>
        <taxon>Betaproteobacteria</taxon>
        <taxon>Burkholderiales</taxon>
        <taxon>Comamonadaceae</taxon>
        <taxon>Polaromonas</taxon>
    </lineage>
</organism>
<sequence>MNQTPEWTLTVLAAIAGLLAGILVSLWWSRRIARARKRLPKHWPIDPRMMANTEECKVWRWLNRVFFDHHIMIKVPVTRFTLPRTKENGAHWYRLLSGVYCTFTVCAPDGHVVGCVDVPGRNGITRSNRKLKLNLLSQCGIAYWVIKSNNLPTLAEIRTEFLGEVAPMPNSNDKDEAIITAARQKLRAVIDRQRHNRHSDFGSSVNGPSSHSGPESLLPDSDFCSGGWQQHNSFIAPLDSRRGELR</sequence>
<evidence type="ECO:0000256" key="1">
    <source>
        <dbReference type="SAM" id="MobiDB-lite"/>
    </source>
</evidence>
<dbReference type="EMBL" id="JBHSMX010000018">
    <property type="protein sequence ID" value="MFC5521613.1"/>
    <property type="molecule type" value="Genomic_DNA"/>
</dbReference>
<gene>
    <name evidence="4" type="ORF">ACFPP7_11900</name>
</gene>